<reference evidence="1" key="1">
    <citation type="submission" date="2021-05" db="EMBL/GenBank/DDBJ databases">
        <authorList>
            <person name="Alioto T."/>
            <person name="Alioto T."/>
            <person name="Gomez Garrido J."/>
        </authorList>
    </citation>
    <scope>NUCLEOTIDE SEQUENCE</scope>
</reference>
<dbReference type="EMBL" id="HBUE01243389">
    <property type="protein sequence ID" value="CAG6550561.1"/>
    <property type="molecule type" value="Transcribed_RNA"/>
</dbReference>
<sequence>MEPGKFCYFGLKRMLTHILTRNSDQPLQNNCGNLQFGIDGVPLAKSSGNSFWPILVKLKEYPDVLPVACYEGAGKPPDIHIYLQEFITELDDVLKNPITWNDVEIHMKLSAFIMDSPAKSYVLDIKGHTGFYSCPKCITKGIHVQHRTTFPEINEQLRTDESFLDLTDQHHLRANQHCPLVSIGVGCVSQIPIDYMHNVLLGVFRSLVKRWCAGPYYLNEAKKDAIDKRIKTVAKQKCIDFAREPRSLAYIKLFKATEWRYLLLYLGPFMFVDILEPVYYQHYLKLHCGIRILCHPVLYRTKNELAMNLIMAFANDFMNLYGRQYFVFNYHVLTHLADDCMLHGPLDEFSAFPFENFLQVVLRYRKPGSRQLEQFQNRLNEQLTFNQQCRTPIIRERANSYSRITNGKNICITVQGNDRFVYQDNSIFVVREILKLNNRFILQCNKIMNLAAMYLDPMDSKILGVYCSGNFSFDQESIQLEADAIMKVQHLNLGSLFGFIVILHSSSC</sequence>
<dbReference type="PANTHER" id="PTHR33053:SF25">
    <property type="entry name" value="TRANSPOSASE DOMAIN-CONTAINING PROTEIN"/>
    <property type="match status" value="1"/>
</dbReference>
<evidence type="ECO:0000313" key="1">
    <source>
        <dbReference type="EMBL" id="CAG6550561.1"/>
    </source>
</evidence>
<organism evidence="1">
    <name type="scientific">Culex pipiens</name>
    <name type="common">House mosquito</name>
    <dbReference type="NCBI Taxonomy" id="7175"/>
    <lineage>
        <taxon>Eukaryota</taxon>
        <taxon>Metazoa</taxon>
        <taxon>Ecdysozoa</taxon>
        <taxon>Arthropoda</taxon>
        <taxon>Hexapoda</taxon>
        <taxon>Insecta</taxon>
        <taxon>Pterygota</taxon>
        <taxon>Neoptera</taxon>
        <taxon>Endopterygota</taxon>
        <taxon>Diptera</taxon>
        <taxon>Nematocera</taxon>
        <taxon>Culicoidea</taxon>
        <taxon>Culicidae</taxon>
        <taxon>Culicinae</taxon>
        <taxon>Culicini</taxon>
        <taxon>Culex</taxon>
        <taxon>Culex</taxon>
    </lineage>
</organism>
<protein>
    <submittedName>
        <fullName evidence="1">(northern house mosquito) hypothetical protein</fullName>
    </submittedName>
</protein>
<accession>A0A8D8IEG1</accession>
<dbReference type="PANTHER" id="PTHR33053">
    <property type="entry name" value="PROTEIN, PUTATIVE-RELATED"/>
    <property type="match status" value="1"/>
</dbReference>
<dbReference type="AlphaFoldDB" id="A0A8D8IEG1"/>
<dbReference type="EMBL" id="HBUE01350490">
    <property type="protein sequence ID" value="CAG6602855.1"/>
    <property type="molecule type" value="Transcribed_RNA"/>
</dbReference>
<name>A0A8D8IEG1_CULPI</name>
<proteinExistence type="predicted"/>